<keyword evidence="4" id="KW-1185">Reference proteome</keyword>
<proteinExistence type="predicted"/>
<evidence type="ECO:0000256" key="2">
    <source>
        <dbReference type="SAM" id="Phobius"/>
    </source>
</evidence>
<dbReference type="AlphaFoldDB" id="A0A7C8MIK2"/>
<keyword evidence="2" id="KW-1133">Transmembrane helix</keyword>
<evidence type="ECO:0008006" key="5">
    <source>
        <dbReference type="Google" id="ProtNLM"/>
    </source>
</evidence>
<dbReference type="OrthoDB" id="3931601at2759"/>
<feature type="transmembrane region" description="Helical" evidence="2">
    <location>
        <begin position="192"/>
        <end position="213"/>
    </location>
</feature>
<comment type="caution">
    <text evidence="3">The sequence shown here is derived from an EMBL/GenBank/DDBJ whole genome shotgun (WGS) entry which is preliminary data.</text>
</comment>
<dbReference type="Pfam" id="PF12351">
    <property type="entry name" value="Fig1"/>
    <property type="match status" value="1"/>
</dbReference>
<protein>
    <recommendedName>
        <fullName evidence="5">Actin cortical patch SUR7/pH-response regulator PalI</fullName>
    </recommendedName>
</protein>
<dbReference type="Proteomes" id="UP000481861">
    <property type="component" value="Unassembled WGS sequence"/>
</dbReference>
<keyword evidence="2" id="KW-0472">Membrane</keyword>
<feature type="transmembrane region" description="Helical" evidence="2">
    <location>
        <begin position="160"/>
        <end position="180"/>
    </location>
</feature>
<reference evidence="3 4" key="1">
    <citation type="submission" date="2020-01" db="EMBL/GenBank/DDBJ databases">
        <authorList>
            <consortium name="DOE Joint Genome Institute"/>
            <person name="Haridas S."/>
            <person name="Albert R."/>
            <person name="Binder M."/>
            <person name="Bloem J."/>
            <person name="Labutti K."/>
            <person name="Salamov A."/>
            <person name="Andreopoulos B."/>
            <person name="Baker S.E."/>
            <person name="Barry K."/>
            <person name="Bills G."/>
            <person name="Bluhm B.H."/>
            <person name="Cannon C."/>
            <person name="Castanera R."/>
            <person name="Culley D.E."/>
            <person name="Daum C."/>
            <person name="Ezra D."/>
            <person name="Gonzalez J.B."/>
            <person name="Henrissat B."/>
            <person name="Kuo A."/>
            <person name="Liang C."/>
            <person name="Lipzen A."/>
            <person name="Lutzoni F."/>
            <person name="Magnuson J."/>
            <person name="Mondo S."/>
            <person name="Nolan M."/>
            <person name="Ohm R."/>
            <person name="Pangilinan J."/>
            <person name="Park H.-J.H."/>
            <person name="Ramirez L."/>
            <person name="Alfaro M."/>
            <person name="Sun H."/>
            <person name="Tritt A."/>
            <person name="Yoshinaga Y."/>
            <person name="Zwiers L.-H.L."/>
            <person name="Turgeon B.G."/>
            <person name="Goodwin S.B."/>
            <person name="Spatafora J.W."/>
            <person name="Crous P.W."/>
            <person name="Grigoriev I.V."/>
        </authorList>
    </citation>
    <scope>NUCLEOTIDE SEQUENCE [LARGE SCALE GENOMIC DNA]</scope>
    <source>
        <strain evidence="3 4">CBS 611.86</strain>
    </source>
</reference>
<dbReference type="GO" id="GO:0016020">
    <property type="term" value="C:membrane"/>
    <property type="evidence" value="ECO:0007669"/>
    <property type="project" value="InterPro"/>
</dbReference>
<evidence type="ECO:0000313" key="4">
    <source>
        <dbReference type="Proteomes" id="UP000481861"/>
    </source>
</evidence>
<sequence length="301" mass="32584">MAWKNNKRSPKNTSKKSSAKGRSLGKTIFTLVASLSFFSSLLLGIMIPLGCISSSWTVKPLHVAELRTATTYNASLQIGYFGGCLTVSKQDGGPSISHNNTASASQTHCLLNLHDKDIEDLTTELHEDLDLTPQTHDFLTAYLNETLPLSRHFQRNVFRYQPPVASVILLTISGAMLFFGATNTSAKRSYKIVLLIAILLSGFAIALVSAVAFGSQMALNALTGGDENMKERWLWGDLSVHRAERLQSVQWALFGLVILFYIAIGGMYTQTTGKGRGDEEKGLHGAVGSTGSGAKANIVIM</sequence>
<dbReference type="InterPro" id="IPR033481">
    <property type="entry name" value="Dni1/Fig1"/>
</dbReference>
<dbReference type="EMBL" id="JAADJZ010000002">
    <property type="protein sequence ID" value="KAF2877235.1"/>
    <property type="molecule type" value="Genomic_DNA"/>
</dbReference>
<name>A0A7C8MIK2_9PLEO</name>
<feature type="compositionally biased region" description="Basic residues" evidence="1">
    <location>
        <begin position="1"/>
        <end position="19"/>
    </location>
</feature>
<feature type="transmembrane region" description="Helical" evidence="2">
    <location>
        <begin position="249"/>
        <end position="268"/>
    </location>
</feature>
<feature type="region of interest" description="Disordered" evidence="1">
    <location>
        <begin position="1"/>
        <end position="20"/>
    </location>
</feature>
<organism evidence="3 4">
    <name type="scientific">Massariosphaeria phaeospora</name>
    <dbReference type="NCBI Taxonomy" id="100035"/>
    <lineage>
        <taxon>Eukaryota</taxon>
        <taxon>Fungi</taxon>
        <taxon>Dikarya</taxon>
        <taxon>Ascomycota</taxon>
        <taxon>Pezizomycotina</taxon>
        <taxon>Dothideomycetes</taxon>
        <taxon>Pleosporomycetidae</taxon>
        <taxon>Pleosporales</taxon>
        <taxon>Pleosporales incertae sedis</taxon>
        <taxon>Massariosphaeria</taxon>
    </lineage>
</organism>
<accession>A0A7C8MIK2</accession>
<evidence type="ECO:0000313" key="3">
    <source>
        <dbReference type="EMBL" id="KAF2877235.1"/>
    </source>
</evidence>
<gene>
    <name evidence="3" type="ORF">BDV95DRAFT_614461</name>
</gene>
<evidence type="ECO:0000256" key="1">
    <source>
        <dbReference type="SAM" id="MobiDB-lite"/>
    </source>
</evidence>
<keyword evidence="2" id="KW-0812">Transmembrane</keyword>